<evidence type="ECO:0000256" key="1">
    <source>
        <dbReference type="ARBA" id="ARBA00007769"/>
    </source>
</evidence>
<feature type="domain" description="Isopropylmalate dehydrogenase-like" evidence="4">
    <location>
        <begin position="7"/>
        <end position="81"/>
    </location>
</feature>
<keyword evidence="2" id="KW-0816">Tricarboxylic acid cycle</keyword>
<dbReference type="Pfam" id="PF00180">
    <property type="entry name" value="Iso_dh"/>
    <property type="match status" value="1"/>
</dbReference>
<reference evidence="5" key="1">
    <citation type="submission" date="2020-11" db="EMBL/GenBank/DDBJ databases">
        <authorList>
            <person name="Tran Van P."/>
        </authorList>
    </citation>
    <scope>NUCLEOTIDE SEQUENCE</scope>
</reference>
<dbReference type="EMBL" id="CAJPEX010000006">
    <property type="protein sequence ID" value="CAG0912300.1"/>
    <property type="molecule type" value="Genomic_DNA"/>
</dbReference>
<proteinExistence type="inferred from homology"/>
<evidence type="ECO:0000259" key="4">
    <source>
        <dbReference type="Pfam" id="PF00180"/>
    </source>
</evidence>
<feature type="region of interest" description="Disordered" evidence="3">
    <location>
        <begin position="92"/>
        <end position="114"/>
    </location>
</feature>
<evidence type="ECO:0000313" key="5">
    <source>
        <dbReference type="EMBL" id="CAD7272148.1"/>
    </source>
</evidence>
<protein>
    <recommendedName>
        <fullName evidence="4">Isopropylmalate dehydrogenase-like domain-containing protein</fullName>
    </recommendedName>
</protein>
<evidence type="ECO:0000256" key="3">
    <source>
        <dbReference type="SAM" id="MobiDB-lite"/>
    </source>
</evidence>
<evidence type="ECO:0000313" key="6">
    <source>
        <dbReference type="Proteomes" id="UP000678499"/>
    </source>
</evidence>
<dbReference type="PANTHER" id="PTHR11835">
    <property type="entry name" value="DECARBOXYLATING DEHYDROGENASES-ISOCITRATE, ISOPROPYLMALATE, TARTRATE"/>
    <property type="match status" value="1"/>
</dbReference>
<dbReference type="EMBL" id="OA882043">
    <property type="protein sequence ID" value="CAD7272148.1"/>
    <property type="molecule type" value="Genomic_DNA"/>
</dbReference>
<dbReference type="GO" id="GO:0005739">
    <property type="term" value="C:mitochondrion"/>
    <property type="evidence" value="ECO:0007669"/>
    <property type="project" value="TreeGrafter"/>
</dbReference>
<gene>
    <name evidence="5" type="ORF">NMOB1V02_LOCUS96</name>
</gene>
<dbReference type="PANTHER" id="PTHR11835:SF60">
    <property type="entry name" value="ISOCITRATE DEHYDROGENASE [NAD] SUBUNIT, MITOCHONDRIAL"/>
    <property type="match status" value="1"/>
</dbReference>
<dbReference type="SUPFAM" id="SSF53659">
    <property type="entry name" value="Isocitrate/Isopropylmalate dehydrogenase-like"/>
    <property type="match status" value="1"/>
</dbReference>
<accession>A0A7R9BBP6</accession>
<dbReference type="GO" id="GO:0006099">
    <property type="term" value="P:tricarboxylic acid cycle"/>
    <property type="evidence" value="ECO:0007669"/>
    <property type="project" value="UniProtKB-KW"/>
</dbReference>
<name>A0A7R9BBP6_9CRUS</name>
<dbReference type="AlphaFoldDB" id="A0A7R9BBP6"/>
<comment type="similarity">
    <text evidence="1">Belongs to the isocitrate and isopropylmalate dehydrogenases family.</text>
</comment>
<dbReference type="Gene3D" id="3.40.718.10">
    <property type="entry name" value="Isopropylmalate Dehydrogenase"/>
    <property type="match status" value="1"/>
</dbReference>
<organism evidence="5">
    <name type="scientific">Notodromas monacha</name>
    <dbReference type="NCBI Taxonomy" id="399045"/>
    <lineage>
        <taxon>Eukaryota</taxon>
        <taxon>Metazoa</taxon>
        <taxon>Ecdysozoa</taxon>
        <taxon>Arthropoda</taxon>
        <taxon>Crustacea</taxon>
        <taxon>Oligostraca</taxon>
        <taxon>Ostracoda</taxon>
        <taxon>Podocopa</taxon>
        <taxon>Podocopida</taxon>
        <taxon>Cypridocopina</taxon>
        <taxon>Cypridoidea</taxon>
        <taxon>Cyprididae</taxon>
        <taxon>Notodromas</taxon>
    </lineage>
</organism>
<evidence type="ECO:0000256" key="2">
    <source>
        <dbReference type="ARBA" id="ARBA00022532"/>
    </source>
</evidence>
<keyword evidence="6" id="KW-1185">Reference proteome</keyword>
<dbReference type="Proteomes" id="UP000678499">
    <property type="component" value="Unassembled WGS sequence"/>
</dbReference>
<dbReference type="GO" id="GO:0006102">
    <property type="term" value="P:isocitrate metabolic process"/>
    <property type="evidence" value="ECO:0007669"/>
    <property type="project" value="TreeGrafter"/>
</dbReference>
<dbReference type="OrthoDB" id="10261637at2759"/>
<sequence>MYLFQYALFEPGTRNTGTALAGKNVANPISMVNASIDMLDHLGLRHYAAILRIAIQKTITSDKIMTKDIGGSNSTTDVIDCIKKRIEQEAKIHDWSEPEKPKVRPAAEKRPYQV</sequence>
<dbReference type="InterPro" id="IPR024084">
    <property type="entry name" value="IsoPropMal-DH-like_dom"/>
</dbReference>